<feature type="region of interest" description="Disordered" evidence="10">
    <location>
        <begin position="650"/>
        <end position="677"/>
    </location>
</feature>
<keyword evidence="6" id="KW-0804">Transcription</keyword>
<comment type="caution">
    <text evidence="8">Lacks conserved residue(s) required for the propagation of feature annotation.</text>
</comment>
<evidence type="ECO:0000256" key="10">
    <source>
        <dbReference type="SAM" id="MobiDB-lite"/>
    </source>
</evidence>
<accession>A0AAV3RDE9</accession>
<dbReference type="GO" id="GO:0000160">
    <property type="term" value="P:phosphorelay signal transduction system"/>
    <property type="evidence" value="ECO:0007669"/>
    <property type="project" value="UniProtKB-KW"/>
</dbReference>
<feature type="compositionally biased region" description="Basic and acidic residues" evidence="10">
    <location>
        <begin position="248"/>
        <end position="260"/>
    </location>
</feature>
<dbReference type="Pfam" id="PF06203">
    <property type="entry name" value="CCT"/>
    <property type="match status" value="1"/>
</dbReference>
<evidence type="ECO:0000256" key="7">
    <source>
        <dbReference type="ARBA" id="ARBA00023242"/>
    </source>
</evidence>
<gene>
    <name evidence="13" type="ORF">LIER_26217</name>
</gene>
<comment type="caution">
    <text evidence="13">The sequence shown here is derived from an EMBL/GenBank/DDBJ whole genome shotgun (WGS) entry which is preliminary data.</text>
</comment>
<keyword evidence="4" id="KW-0805">Transcription regulation</keyword>
<dbReference type="Proteomes" id="UP001454036">
    <property type="component" value="Unassembled WGS sequence"/>
</dbReference>
<dbReference type="GO" id="GO:0009736">
    <property type="term" value="P:cytokinin-activated signaling pathway"/>
    <property type="evidence" value="ECO:0007669"/>
    <property type="project" value="InterPro"/>
</dbReference>
<reference evidence="13 14" key="1">
    <citation type="submission" date="2024-01" db="EMBL/GenBank/DDBJ databases">
        <title>The complete chloroplast genome sequence of Lithospermum erythrorhizon: insights into the phylogenetic relationship among Boraginaceae species and the maternal lineages of purple gromwells.</title>
        <authorList>
            <person name="Okada T."/>
            <person name="Watanabe K."/>
        </authorList>
    </citation>
    <scope>NUCLEOTIDE SEQUENCE [LARGE SCALE GENOMIC DNA]</scope>
</reference>
<dbReference type="PROSITE" id="PS51017">
    <property type="entry name" value="CCT"/>
    <property type="match status" value="1"/>
</dbReference>
<feature type="compositionally biased region" description="Polar residues" evidence="10">
    <location>
        <begin position="261"/>
        <end position="272"/>
    </location>
</feature>
<evidence type="ECO:0000259" key="12">
    <source>
        <dbReference type="PROSITE" id="PS51017"/>
    </source>
</evidence>
<evidence type="ECO:0000256" key="5">
    <source>
        <dbReference type="ARBA" id="ARBA00023108"/>
    </source>
</evidence>
<dbReference type="InterPro" id="IPR010402">
    <property type="entry name" value="CCT_domain"/>
</dbReference>
<dbReference type="SUPFAM" id="SSF52172">
    <property type="entry name" value="CheY-like"/>
    <property type="match status" value="1"/>
</dbReference>
<evidence type="ECO:0000256" key="2">
    <source>
        <dbReference type="ARBA" id="ARBA00010330"/>
    </source>
</evidence>
<comment type="subcellular location">
    <subcellularLocation>
        <location evidence="1 9">Nucleus</location>
    </subcellularLocation>
</comment>
<dbReference type="InterPro" id="IPR045279">
    <property type="entry name" value="ARR-like"/>
</dbReference>
<dbReference type="AlphaFoldDB" id="A0AAV3RDE9"/>
<feature type="compositionally biased region" description="Low complexity" evidence="10">
    <location>
        <begin position="358"/>
        <end position="373"/>
    </location>
</feature>
<dbReference type="GO" id="GO:0005634">
    <property type="term" value="C:nucleus"/>
    <property type="evidence" value="ECO:0007669"/>
    <property type="project" value="UniProtKB-SubCell"/>
</dbReference>
<comment type="similarity">
    <text evidence="2">Belongs to the ARR-like family.</text>
</comment>
<dbReference type="PANTHER" id="PTHR43874">
    <property type="entry name" value="TWO-COMPONENT RESPONSE REGULATOR"/>
    <property type="match status" value="1"/>
</dbReference>
<feature type="domain" description="CCT" evidence="12">
    <location>
        <begin position="623"/>
        <end position="665"/>
    </location>
</feature>
<proteinExistence type="inferred from homology"/>
<dbReference type="EMBL" id="BAABME010008096">
    <property type="protein sequence ID" value="GAA0172377.1"/>
    <property type="molecule type" value="Genomic_DNA"/>
</dbReference>
<sequence length="677" mass="75058">MGEVVLSRSEMVVKDTDMKTEDLASVEVEKKGVDGGSTSAASSRVVKWERFLPNMVLRVLLVEADDSTRQIITALLRKCSYRVAAVSDGLKAWEVLRERSHNIDLILTEVDLPSISGFALLTLIMEHENCKNIPVIMMSAKDSVSTVYKCMLRGAADFLVKPVRKNELGNLWQHVWRRQASSGSAHGPVDESVAQPKVEATAENNATSNHSSGYMACVQRNRERIDKGSDAQSSCTKPEIDAEEADVECTREHLQPKENKSVSSDTNMSQHECATASKDSHMHDEQPVGLQVATTRDDCDTTGNVDDHCQQINFVSETPDSHAGASPREAIDLIGAFNNYLKCSYQSPAPNMGVNKTDSSPLLDLSLRRSNPSGSVNQDTDERPKLNRSDASAFTRYVNRTLEPQPSTSPNTCNQQKDYATYSDKQMSLDYNSDARAHTISQNYFPLSISQPGQSEITYCIPEKRVIQAPIPLRGIRFENLGNSHGPAIPQTFCMQSGSLPGQRPGLASHQQASTQANVIHARPMDQEPGNLEQSNCWMENTGNDVTDQSDSRQEHKLETLDDRGYFSSATDQSTNSSFGNGTASHFHSINYGSNCKVNAFPGMNDMLQYPSNNVNSHRAMQREAALNKFRLKRKERCYDKKVRYESRKKLAEQRPRVKGQFVRQVHNDAPAGSSGD</sequence>
<feature type="region of interest" description="Disordered" evidence="10">
    <location>
        <begin position="225"/>
        <end position="286"/>
    </location>
</feature>
<organism evidence="13 14">
    <name type="scientific">Lithospermum erythrorhizon</name>
    <name type="common">Purple gromwell</name>
    <name type="synonym">Lithospermum officinale var. erythrorhizon</name>
    <dbReference type="NCBI Taxonomy" id="34254"/>
    <lineage>
        <taxon>Eukaryota</taxon>
        <taxon>Viridiplantae</taxon>
        <taxon>Streptophyta</taxon>
        <taxon>Embryophyta</taxon>
        <taxon>Tracheophyta</taxon>
        <taxon>Spermatophyta</taxon>
        <taxon>Magnoliopsida</taxon>
        <taxon>eudicotyledons</taxon>
        <taxon>Gunneridae</taxon>
        <taxon>Pentapetalae</taxon>
        <taxon>asterids</taxon>
        <taxon>lamiids</taxon>
        <taxon>Boraginales</taxon>
        <taxon>Boraginaceae</taxon>
        <taxon>Boraginoideae</taxon>
        <taxon>Lithospermeae</taxon>
        <taxon>Lithospermum</taxon>
    </lineage>
</organism>
<evidence type="ECO:0000256" key="6">
    <source>
        <dbReference type="ARBA" id="ARBA00023163"/>
    </source>
</evidence>
<evidence type="ECO:0000256" key="3">
    <source>
        <dbReference type="ARBA" id="ARBA00023012"/>
    </source>
</evidence>
<dbReference type="InterPro" id="IPR011006">
    <property type="entry name" value="CheY-like_superfamily"/>
</dbReference>
<dbReference type="InterPro" id="IPR001789">
    <property type="entry name" value="Sig_transdc_resp-reg_receiver"/>
</dbReference>
<evidence type="ECO:0000313" key="13">
    <source>
        <dbReference type="EMBL" id="GAA0172377.1"/>
    </source>
</evidence>
<evidence type="ECO:0000256" key="1">
    <source>
        <dbReference type="ARBA" id="ARBA00004123"/>
    </source>
</evidence>
<dbReference type="CDD" id="cd17582">
    <property type="entry name" value="psREC_PRR"/>
    <property type="match status" value="1"/>
</dbReference>
<keyword evidence="14" id="KW-1185">Reference proteome</keyword>
<dbReference type="Pfam" id="PF00072">
    <property type="entry name" value="Response_reg"/>
    <property type="match status" value="1"/>
</dbReference>
<protein>
    <submittedName>
        <fullName evidence="13">Winged helix/forkhead transcription factor</fullName>
    </submittedName>
</protein>
<keyword evidence="7 9" id="KW-0539">Nucleus</keyword>
<dbReference type="PANTHER" id="PTHR43874:SF95">
    <property type="entry name" value="TWO-COMPONENT RESPONSE REGULATOR-LIKE APRR5"/>
    <property type="match status" value="1"/>
</dbReference>
<keyword evidence="3" id="KW-0902">Two-component regulatory system</keyword>
<feature type="domain" description="Response regulatory" evidence="11">
    <location>
        <begin position="58"/>
        <end position="176"/>
    </location>
</feature>
<dbReference type="Gene3D" id="3.40.50.2300">
    <property type="match status" value="1"/>
</dbReference>
<evidence type="ECO:0000259" key="11">
    <source>
        <dbReference type="PROSITE" id="PS50110"/>
    </source>
</evidence>
<keyword evidence="5" id="KW-0090">Biological rhythms</keyword>
<dbReference type="SMART" id="SM00448">
    <property type="entry name" value="REC"/>
    <property type="match status" value="1"/>
</dbReference>
<evidence type="ECO:0000256" key="4">
    <source>
        <dbReference type="ARBA" id="ARBA00023015"/>
    </source>
</evidence>
<feature type="region of interest" description="Disordered" evidence="10">
    <location>
        <begin position="349"/>
        <end position="392"/>
    </location>
</feature>
<evidence type="ECO:0000256" key="9">
    <source>
        <dbReference type="PROSITE-ProRule" id="PRU00357"/>
    </source>
</evidence>
<name>A0AAV3RDE9_LITER</name>
<dbReference type="PROSITE" id="PS50110">
    <property type="entry name" value="RESPONSE_REGULATORY"/>
    <property type="match status" value="1"/>
</dbReference>
<dbReference type="GO" id="GO:0048511">
    <property type="term" value="P:rhythmic process"/>
    <property type="evidence" value="ECO:0007669"/>
    <property type="project" value="UniProtKB-KW"/>
</dbReference>
<evidence type="ECO:0000313" key="14">
    <source>
        <dbReference type="Proteomes" id="UP001454036"/>
    </source>
</evidence>
<evidence type="ECO:0000256" key="8">
    <source>
        <dbReference type="PROSITE-ProRule" id="PRU00169"/>
    </source>
</evidence>